<comment type="caution">
    <text evidence="2">The sequence shown here is derived from an EMBL/GenBank/DDBJ whole genome shotgun (WGS) entry which is preliminary data.</text>
</comment>
<organism evidence="2 3">
    <name type="scientific">Candidatus Dojkabacteria bacterium CG_4_10_14_0_2_um_filter_Dojkabacteria_WS6_41_15</name>
    <dbReference type="NCBI Taxonomy" id="2014249"/>
    <lineage>
        <taxon>Bacteria</taxon>
        <taxon>Candidatus Dojkabacteria</taxon>
    </lineage>
</organism>
<protein>
    <recommendedName>
        <fullName evidence="1">DUF1846 domain-containing protein</fullName>
    </recommendedName>
</protein>
<evidence type="ECO:0000259" key="1">
    <source>
        <dbReference type="Pfam" id="PF08903"/>
    </source>
</evidence>
<dbReference type="AlphaFoldDB" id="A0A2M7W0H9"/>
<dbReference type="EMBL" id="PFQB01000129">
    <property type="protein sequence ID" value="PJA12072.1"/>
    <property type="molecule type" value="Genomic_DNA"/>
</dbReference>
<name>A0A2M7W0H9_9BACT</name>
<dbReference type="Gene3D" id="1.20.1570.10">
    <property type="entry name" value="dip2346 domain like"/>
    <property type="match status" value="1"/>
</dbReference>
<proteinExistence type="predicted"/>
<evidence type="ECO:0000313" key="3">
    <source>
        <dbReference type="Proteomes" id="UP000228952"/>
    </source>
</evidence>
<dbReference type="Pfam" id="PF08903">
    <property type="entry name" value="DUF1846"/>
    <property type="match status" value="1"/>
</dbReference>
<accession>A0A2M7W0H9</accession>
<gene>
    <name evidence="2" type="ORF">COX64_05160</name>
</gene>
<reference evidence="3" key="1">
    <citation type="submission" date="2017-09" db="EMBL/GenBank/DDBJ databases">
        <title>Depth-based differentiation of microbial function through sediment-hosted aquifers and enrichment of novel symbionts in the deep terrestrial subsurface.</title>
        <authorList>
            <person name="Probst A.J."/>
            <person name="Ladd B."/>
            <person name="Jarett J.K."/>
            <person name="Geller-Mcgrath D.E."/>
            <person name="Sieber C.M.K."/>
            <person name="Emerson J.B."/>
            <person name="Anantharaman K."/>
            <person name="Thomas B.C."/>
            <person name="Malmstrom R."/>
            <person name="Stieglmeier M."/>
            <person name="Klingl A."/>
            <person name="Woyke T."/>
            <person name="Ryan C.M."/>
            <person name="Banfield J.F."/>
        </authorList>
    </citation>
    <scope>NUCLEOTIDE SEQUENCE [LARGE SCALE GENOMIC DNA]</scope>
</reference>
<dbReference type="Proteomes" id="UP000228952">
    <property type="component" value="Unassembled WGS sequence"/>
</dbReference>
<dbReference type="InterPro" id="IPR048496">
    <property type="entry name" value="DUF1846_N"/>
</dbReference>
<evidence type="ECO:0000313" key="2">
    <source>
        <dbReference type="EMBL" id="PJA12072.1"/>
    </source>
</evidence>
<sequence>MNSTECVVHKELGFDNELYLQLQKDAILERLSHFPQGTLYLEIGGHFLTDPHAQRVLPGFEVSVKPEIIKALGIPFEIIFCANAQDIAKNRMLSNRNGTYVETVVALIREYQATFHVPIAVAINLVEKITPQITTFRSQLAYQNIPTYLRYVINGYPEPSLVVSEQGYGKDEYIPTESQLVLVIGPASNSGKLSTCLGQIYHDITQGKDSGYAKLELFPIWNYPLKHPVNLAYEAATADIGDYNLVDPLHFQAHHVEAINYNRDVEAFPIISKLLGKMVAATNYLHTYKSPTDMGINRAGFAITDSNIVAQASYEEILRRIDWFDQQVQEGRGKEKWVKRCKELAQEAQKYLANPSI</sequence>
<dbReference type="Gene3D" id="3.10.630.10">
    <property type="entry name" value="dip2346 domain like"/>
    <property type="match status" value="1"/>
</dbReference>
<feature type="domain" description="DUF1846" evidence="1">
    <location>
        <begin position="13"/>
        <end position="348"/>
    </location>
</feature>